<feature type="transmembrane region" description="Helical" evidence="1">
    <location>
        <begin position="225"/>
        <end position="246"/>
    </location>
</feature>
<accession>H5SDD9</accession>
<reference evidence="2" key="2">
    <citation type="journal article" date="2012" name="PLoS ONE">
        <title>A Deeply Branching Thermophilic Bacterium with an Ancient Acetyl-CoA Pathway Dominates a Subsurface Ecosystem.</title>
        <authorList>
            <person name="Takami H."/>
            <person name="Noguchi H."/>
            <person name="Takaki Y."/>
            <person name="Uchiyama I."/>
            <person name="Toyoda A."/>
            <person name="Nishi S."/>
            <person name="Chee G.-J."/>
            <person name="Arai W."/>
            <person name="Nunoura T."/>
            <person name="Itoh T."/>
            <person name="Hattori M."/>
            <person name="Takai K."/>
        </authorList>
    </citation>
    <scope>NUCLEOTIDE SEQUENCE</scope>
</reference>
<organism evidence="2">
    <name type="scientific">uncultured Acidobacteriota bacterium</name>
    <dbReference type="NCBI Taxonomy" id="171953"/>
    <lineage>
        <taxon>Bacteria</taxon>
        <taxon>Pseudomonadati</taxon>
        <taxon>Acidobacteriota</taxon>
        <taxon>environmental samples</taxon>
    </lineage>
</organism>
<evidence type="ECO:0000313" key="2">
    <source>
        <dbReference type="EMBL" id="BAL54175.1"/>
    </source>
</evidence>
<keyword evidence="1" id="KW-0472">Membrane</keyword>
<keyword evidence="1" id="KW-1133">Transmembrane helix</keyword>
<proteinExistence type="predicted"/>
<keyword evidence="1" id="KW-0812">Transmembrane</keyword>
<gene>
    <name evidence="2" type="ORF">HGMM_F13B08C33</name>
</gene>
<dbReference type="AlphaFoldDB" id="H5SDD9"/>
<evidence type="ECO:0000256" key="1">
    <source>
        <dbReference type="SAM" id="Phobius"/>
    </source>
</evidence>
<sequence length="278" mass="29649">MALISIFVLNAPILTIFSASSSPEVGVKASWSGPSLAALFARDERSAIPPLEGAPAVHGTVGDSAIREIAAVSANLNVSLLEEAYDSTLYVLRRFAYNELVNWSEYEEWRSRVIRAITHMDAVGFNRAIDRNLVSLTTRYQPGAGVDIYRDLLDAGMPEHIIEMFSRVSRPQALAAARGVSDMGYTNYLLSLISKLDHIIRIGTNARLRSSGAGYMLSVSTAVDFDLMCGLAILGSIATALGVASCAAALSGIALYSCLASILSIPASAIAVLVECFQ</sequence>
<reference evidence="2" key="1">
    <citation type="journal article" date="2005" name="Environ. Microbiol.">
        <title>Genetic and functional properties of uncultivated thermophilic crenarchaeotes from a subsurface gold mine as revealed by analysis of genome fragments.</title>
        <authorList>
            <person name="Nunoura T."/>
            <person name="Hirayama H."/>
            <person name="Takami H."/>
            <person name="Oida H."/>
            <person name="Nishi S."/>
            <person name="Shimamura S."/>
            <person name="Suzuki Y."/>
            <person name="Inagaki F."/>
            <person name="Takai K."/>
            <person name="Nealson K.H."/>
            <person name="Horikoshi K."/>
        </authorList>
    </citation>
    <scope>NUCLEOTIDE SEQUENCE</scope>
</reference>
<protein>
    <submittedName>
        <fullName evidence="2">Uncharacterized protein</fullName>
    </submittedName>
</protein>
<name>H5SDD9_9BACT</name>
<feature type="transmembrane region" description="Helical" evidence="1">
    <location>
        <begin position="253"/>
        <end position="274"/>
    </location>
</feature>
<dbReference type="EMBL" id="AP011679">
    <property type="protein sequence ID" value="BAL54175.1"/>
    <property type="molecule type" value="Genomic_DNA"/>
</dbReference>